<evidence type="ECO:0000313" key="6">
    <source>
        <dbReference type="EMBL" id="HJC04861.1"/>
    </source>
</evidence>
<dbReference type="InterPro" id="IPR006059">
    <property type="entry name" value="SBP"/>
</dbReference>
<feature type="region of interest" description="Disordered" evidence="4">
    <location>
        <begin position="31"/>
        <end position="64"/>
    </location>
</feature>
<reference evidence="6" key="1">
    <citation type="journal article" date="2021" name="PeerJ">
        <title>Extensive microbial diversity within the chicken gut microbiome revealed by metagenomics and culture.</title>
        <authorList>
            <person name="Gilroy R."/>
            <person name="Ravi A."/>
            <person name="Getino M."/>
            <person name="Pursley I."/>
            <person name="Horton D.L."/>
            <person name="Alikhan N.F."/>
            <person name="Baker D."/>
            <person name="Gharbi K."/>
            <person name="Hall N."/>
            <person name="Watson M."/>
            <person name="Adriaenssens E.M."/>
            <person name="Foster-Nyarko E."/>
            <person name="Jarju S."/>
            <person name="Secka A."/>
            <person name="Antonio M."/>
            <person name="Oren A."/>
            <person name="Chaudhuri R.R."/>
            <person name="La Ragione R."/>
            <person name="Hildebrand F."/>
            <person name="Pallen M.J."/>
        </authorList>
    </citation>
    <scope>NUCLEOTIDE SEQUENCE</scope>
    <source>
        <strain evidence="6">CHK180-15479</strain>
    </source>
</reference>
<comment type="caution">
    <text evidence="6">The sequence shown here is derived from an EMBL/GenBank/DDBJ whole genome shotgun (WGS) entry which is preliminary data.</text>
</comment>
<dbReference type="EMBL" id="DWWT01000004">
    <property type="protein sequence ID" value="HJC04861.1"/>
    <property type="molecule type" value="Genomic_DNA"/>
</dbReference>
<dbReference type="PANTHER" id="PTHR43649">
    <property type="entry name" value="ARABINOSE-BINDING PROTEIN-RELATED"/>
    <property type="match status" value="1"/>
</dbReference>
<evidence type="ECO:0000313" key="7">
    <source>
        <dbReference type="Proteomes" id="UP000823910"/>
    </source>
</evidence>
<dbReference type="InterPro" id="IPR050490">
    <property type="entry name" value="Bact_solute-bd_prot1"/>
</dbReference>
<sequence>MKKRFAVMAMAVASAAALAACSGSEEAAATTAAQASEAAEETTAAGEAEETEAEASEEAGGAEASADGRTVIKFYKQDGGNGAPQALVDAFNNSQDEITVEWVIAPKDSGDVRTQLNTAFGAGSSEYDVVCIDTIWAGDMAGAGYLEALDPYMMDAGLTVADFNSGSIAAGTYSAKTYAIPLYPDFGSLFFRSDIVSEEDAAKLVSGDYTFEDLLAMSETYAGQGGTSVGLAIQAAQYEGLICNVNEWTSNFTDIEHGLELFKTATDADYTPQDILVYREADCNNALANGETVFSRGWPGTWGVLTDETTVSKDQVDIAPLPGGSCIGGWLLAINTYSENKEAAWEFLKYAATDGQIPFCSTGGYVPGYNALVDNEEILAGNELLSKPGFIKALENTIPRPSSSKYSELTDALQISIHKYLSNEGDLAGTVAEVESLLEEYK</sequence>
<evidence type="ECO:0000256" key="5">
    <source>
        <dbReference type="SAM" id="SignalP"/>
    </source>
</evidence>
<organism evidence="6 7">
    <name type="scientific">Candidatus Enterocloster excrementipullorum</name>
    <dbReference type="NCBI Taxonomy" id="2838559"/>
    <lineage>
        <taxon>Bacteria</taxon>
        <taxon>Bacillati</taxon>
        <taxon>Bacillota</taxon>
        <taxon>Clostridia</taxon>
        <taxon>Lachnospirales</taxon>
        <taxon>Lachnospiraceae</taxon>
        <taxon>Enterocloster</taxon>
    </lineage>
</organism>
<dbReference type="PANTHER" id="PTHR43649:SF34">
    <property type="entry name" value="ABC TRANSPORTER PERIPLASMIC-BINDING PROTEIN YCJN-RELATED"/>
    <property type="match status" value="1"/>
</dbReference>
<dbReference type="Pfam" id="PF01547">
    <property type="entry name" value="SBP_bac_1"/>
    <property type="match status" value="1"/>
</dbReference>
<accession>A0A9D2MYM8</accession>
<dbReference type="PROSITE" id="PS51257">
    <property type="entry name" value="PROKAR_LIPOPROTEIN"/>
    <property type="match status" value="1"/>
</dbReference>
<evidence type="ECO:0000256" key="3">
    <source>
        <dbReference type="ARBA" id="ARBA00022729"/>
    </source>
</evidence>
<dbReference type="AlphaFoldDB" id="A0A9D2MYM8"/>
<dbReference type="SUPFAM" id="SSF53850">
    <property type="entry name" value="Periplasmic binding protein-like II"/>
    <property type="match status" value="1"/>
</dbReference>
<name>A0A9D2MYM8_9FIRM</name>
<dbReference type="Proteomes" id="UP000823910">
    <property type="component" value="Unassembled WGS sequence"/>
</dbReference>
<comment type="similarity">
    <text evidence="1">Belongs to the bacterial solute-binding protein 1 family.</text>
</comment>
<feature type="compositionally biased region" description="Acidic residues" evidence="4">
    <location>
        <begin position="47"/>
        <end position="57"/>
    </location>
</feature>
<proteinExistence type="inferred from homology"/>
<feature type="compositionally biased region" description="Low complexity" evidence="4">
    <location>
        <begin position="31"/>
        <end position="46"/>
    </location>
</feature>
<reference evidence="6" key="2">
    <citation type="submission" date="2021-04" db="EMBL/GenBank/DDBJ databases">
        <authorList>
            <person name="Gilroy R."/>
        </authorList>
    </citation>
    <scope>NUCLEOTIDE SEQUENCE</scope>
    <source>
        <strain evidence="6">CHK180-15479</strain>
    </source>
</reference>
<feature type="signal peptide" evidence="5">
    <location>
        <begin position="1"/>
        <end position="19"/>
    </location>
</feature>
<gene>
    <name evidence="6" type="ORF">H9704_01690</name>
</gene>
<keyword evidence="3 5" id="KW-0732">Signal</keyword>
<feature type="chain" id="PRO_5039459557" evidence="5">
    <location>
        <begin position="20"/>
        <end position="442"/>
    </location>
</feature>
<evidence type="ECO:0000256" key="4">
    <source>
        <dbReference type="SAM" id="MobiDB-lite"/>
    </source>
</evidence>
<protein>
    <submittedName>
        <fullName evidence="6">Extracellular solute-binding protein</fullName>
    </submittedName>
</protein>
<evidence type="ECO:0000256" key="1">
    <source>
        <dbReference type="ARBA" id="ARBA00008520"/>
    </source>
</evidence>
<evidence type="ECO:0000256" key="2">
    <source>
        <dbReference type="ARBA" id="ARBA00022448"/>
    </source>
</evidence>
<keyword evidence="2" id="KW-0813">Transport</keyword>
<dbReference type="Gene3D" id="3.40.190.10">
    <property type="entry name" value="Periplasmic binding protein-like II"/>
    <property type="match status" value="2"/>
</dbReference>